<dbReference type="EMBL" id="LLXL01000044">
    <property type="protein sequence ID" value="PKK79452.1"/>
    <property type="molecule type" value="Genomic_DNA"/>
</dbReference>
<protein>
    <submittedName>
        <fullName evidence="1">Uncharacterized protein</fullName>
    </submittedName>
</protein>
<evidence type="ECO:0000313" key="2">
    <source>
        <dbReference type="Proteomes" id="UP000233469"/>
    </source>
</evidence>
<reference evidence="1 2" key="1">
    <citation type="submission" date="2016-04" db="EMBL/GenBank/DDBJ databases">
        <title>Genome analyses suggest a sexual origin of heterokaryosis in a supposedly ancient asexual fungus.</title>
        <authorList>
            <person name="Ropars J."/>
            <person name="Sedzielewska K."/>
            <person name="Noel J."/>
            <person name="Charron P."/>
            <person name="Farinelli L."/>
            <person name="Marton T."/>
            <person name="Kruger M."/>
            <person name="Pelin A."/>
            <person name="Brachmann A."/>
            <person name="Corradi N."/>
        </authorList>
    </citation>
    <scope>NUCLEOTIDE SEQUENCE [LARGE SCALE GENOMIC DNA]</scope>
    <source>
        <strain evidence="1 2">C2</strain>
    </source>
</reference>
<gene>
    <name evidence="1" type="ORF">RhiirC2_727151</name>
</gene>
<feature type="non-terminal residue" evidence="1">
    <location>
        <position position="55"/>
    </location>
</feature>
<proteinExistence type="predicted"/>
<accession>A0A2N1P014</accession>
<comment type="caution">
    <text evidence="1">The sequence shown here is derived from an EMBL/GenBank/DDBJ whole genome shotgun (WGS) entry which is preliminary data.</text>
</comment>
<sequence>MRLTRRRSEPLKRLLERNNPFKKFKNSNCSNILKIIIFHNIDLYNLKLNYLSLES</sequence>
<reference evidence="1 2" key="2">
    <citation type="submission" date="2017-10" db="EMBL/GenBank/DDBJ databases">
        <title>Extensive intraspecific genome diversity in a model arbuscular mycorrhizal fungus.</title>
        <authorList>
            <person name="Chen E.C.H."/>
            <person name="Morin E."/>
            <person name="Baudet D."/>
            <person name="Noel J."/>
            <person name="Ndikumana S."/>
            <person name="Charron P."/>
            <person name="St-Onge C."/>
            <person name="Giorgi J."/>
            <person name="Grigoriev I.V."/>
            <person name="Roux C."/>
            <person name="Martin F.M."/>
            <person name="Corradi N."/>
        </authorList>
    </citation>
    <scope>NUCLEOTIDE SEQUENCE [LARGE SCALE GENOMIC DNA]</scope>
    <source>
        <strain evidence="1 2">C2</strain>
    </source>
</reference>
<name>A0A2N1P014_9GLOM</name>
<evidence type="ECO:0000313" key="1">
    <source>
        <dbReference type="EMBL" id="PKK79452.1"/>
    </source>
</evidence>
<dbReference type="AlphaFoldDB" id="A0A2N1P014"/>
<organism evidence="1 2">
    <name type="scientific">Rhizophagus irregularis</name>
    <dbReference type="NCBI Taxonomy" id="588596"/>
    <lineage>
        <taxon>Eukaryota</taxon>
        <taxon>Fungi</taxon>
        <taxon>Fungi incertae sedis</taxon>
        <taxon>Mucoromycota</taxon>
        <taxon>Glomeromycotina</taxon>
        <taxon>Glomeromycetes</taxon>
        <taxon>Glomerales</taxon>
        <taxon>Glomeraceae</taxon>
        <taxon>Rhizophagus</taxon>
    </lineage>
</organism>
<dbReference type="Proteomes" id="UP000233469">
    <property type="component" value="Unassembled WGS sequence"/>
</dbReference>